<keyword evidence="1" id="KW-0472">Membrane</keyword>
<evidence type="ECO:0000256" key="1">
    <source>
        <dbReference type="SAM" id="Phobius"/>
    </source>
</evidence>
<evidence type="ECO:0000313" key="2">
    <source>
        <dbReference type="EMBL" id="QNN89331.1"/>
    </source>
</evidence>
<accession>A0A7G9U8A0</accession>
<feature type="transmembrane region" description="Helical" evidence="1">
    <location>
        <begin position="110"/>
        <end position="130"/>
    </location>
</feature>
<keyword evidence="1" id="KW-1133">Transmembrane helix</keyword>
<feature type="transmembrane region" description="Helical" evidence="1">
    <location>
        <begin position="174"/>
        <end position="196"/>
    </location>
</feature>
<proteinExistence type="predicted"/>
<keyword evidence="1" id="KW-0812">Transmembrane</keyword>
<organism evidence="2">
    <name type="scientific">Spilarctia obliqua nucleopolyhedrovirus</name>
    <dbReference type="NCBI Taxonomy" id="1638618"/>
    <lineage>
        <taxon>Viruses</taxon>
        <taxon>Viruses incertae sedis</taxon>
        <taxon>Naldaviricetes</taxon>
        <taxon>Lefavirales</taxon>
        <taxon>Baculoviridae</taxon>
        <taxon>Alphabaculovirus</taxon>
    </lineage>
</organism>
<protein>
    <submittedName>
        <fullName evidence="2">Uncharacterized protein</fullName>
    </submittedName>
</protein>
<feature type="transmembrane region" description="Helical" evidence="1">
    <location>
        <begin position="50"/>
        <end position="72"/>
    </location>
</feature>
<name>A0A7G9U8A0_9ABAC</name>
<sequence length="264" mass="29657">MRAVACAHLFFVINIRARTIVAMNLFNRCFLYTRLSNEIRTRFPFAAMSYVNVTLCMYGAVVAGYLSAAFTFAELQFLQYWLLLSLFATGIINAPLLLQKNKTEAHEIVYELKMLHAMYFGNALVHYGVINTAQSAVSAVLITNLIHCCALVLLFVELTVLLGHTLDHFPDYRYVKSCFMMIMFLSASILIIILSAEALKTEPLCDNLLLTAISVAYMLTAIVWAARKEAAGSNLQRVQMMPPLNDPPPSFATVEMEDYLKTKN</sequence>
<feature type="transmembrane region" description="Helical" evidence="1">
    <location>
        <begin position="78"/>
        <end position="98"/>
    </location>
</feature>
<feature type="transmembrane region" description="Helical" evidence="1">
    <location>
        <begin position="136"/>
        <end position="162"/>
    </location>
</feature>
<feature type="transmembrane region" description="Helical" evidence="1">
    <location>
        <begin position="208"/>
        <end position="226"/>
    </location>
</feature>
<dbReference type="EMBL" id="MN750516">
    <property type="protein sequence ID" value="QNN89331.1"/>
    <property type="molecule type" value="Genomic_DNA"/>
</dbReference>
<reference evidence="2" key="1">
    <citation type="submission" date="2019-11" db="EMBL/GenBank/DDBJ databases">
        <title>Studies on the baculoviruses infecting the caterpillars, Spilarctia obliqua Walker (Erebidae) and Pieris brassicae Linn. (Pieridae) (Insecta: Lepidoptera).</title>
        <authorList>
            <person name="Paul S."/>
            <person name="Arumugaperumal A."/>
            <person name="Sathiya Balasingh Thangapandi E.J.J."/>
            <person name="Sarjubala Devi H."/>
            <person name="Johnson T."/>
            <person name="Maisnam S."/>
            <person name="Krishnavel S."/>
            <person name="Soman Syamala S."/>
            <person name="Ramamoorthy S."/>
            <person name="Karthikeyan R."/>
            <person name="Subburaman C."/>
            <person name="Jeyaprakash R."/>
            <person name="Azhaguchamy M."/>
            <person name="Ramaiyer V."/>
            <person name="Sivasubramaniam S."/>
        </authorList>
    </citation>
    <scope>NUCLEOTIDE SEQUENCE</scope>
    <source>
        <strain evidence="2">Manipur</strain>
    </source>
</reference>